<keyword evidence="2 5" id="KW-0808">Transferase</keyword>
<dbReference type="HAMAP" id="MF_00921">
    <property type="entry name" value="PDRP"/>
    <property type="match status" value="1"/>
</dbReference>
<keyword evidence="3 5" id="KW-0547">Nucleotide-binding</keyword>
<dbReference type="InterPro" id="IPR005177">
    <property type="entry name" value="Kinase-pyrophosphorylase"/>
</dbReference>
<dbReference type="RefSeq" id="WP_062470110.1">
    <property type="nucleotide sequence ID" value="NZ_BBYN01000018.1"/>
</dbReference>
<evidence type="ECO:0000256" key="2">
    <source>
        <dbReference type="ARBA" id="ARBA00022679"/>
    </source>
</evidence>
<dbReference type="GO" id="GO:0005524">
    <property type="term" value="F:ATP binding"/>
    <property type="evidence" value="ECO:0007669"/>
    <property type="project" value="InterPro"/>
</dbReference>
<keyword evidence="4 5" id="KW-0418">Kinase</keyword>
<keyword evidence="7" id="KW-1185">Reference proteome</keyword>
<dbReference type="GO" id="GO:0043531">
    <property type="term" value="F:ADP binding"/>
    <property type="evidence" value="ECO:0007669"/>
    <property type="project" value="UniProtKB-UniRule"/>
</dbReference>
<dbReference type="PANTHER" id="PTHR31756">
    <property type="entry name" value="PYRUVATE, PHOSPHATE DIKINASE REGULATORY PROTEIN 1, CHLOROPLASTIC"/>
    <property type="match status" value="1"/>
</dbReference>
<dbReference type="EC" id="2.7.11.32" evidence="5"/>
<dbReference type="STRING" id="708126.BW727_101002"/>
<comment type="catalytic activity">
    <reaction evidence="5">
        <text>N(tele)-phospho-L-histidyl/L-threonyl-[pyruvate, phosphate dikinase] + ADP = N(tele)-phospho-L-histidyl/O-phospho-L-threonyl-[pyruvate, phosphate dikinase] + AMP + H(+)</text>
        <dbReference type="Rhea" id="RHEA:43692"/>
        <dbReference type="Rhea" id="RHEA-COMP:10650"/>
        <dbReference type="Rhea" id="RHEA-COMP:10651"/>
        <dbReference type="ChEBI" id="CHEBI:15378"/>
        <dbReference type="ChEBI" id="CHEBI:30013"/>
        <dbReference type="ChEBI" id="CHEBI:61977"/>
        <dbReference type="ChEBI" id="CHEBI:83586"/>
        <dbReference type="ChEBI" id="CHEBI:456215"/>
        <dbReference type="ChEBI" id="CHEBI:456216"/>
        <dbReference type="EC" id="2.7.11.32"/>
    </reaction>
</comment>
<comment type="catalytic activity">
    <reaction evidence="5">
        <text>N(tele)-phospho-L-histidyl/O-phospho-L-threonyl-[pyruvate, phosphate dikinase] + phosphate + H(+) = N(tele)-phospho-L-histidyl/L-threonyl-[pyruvate, phosphate dikinase] + diphosphate</text>
        <dbReference type="Rhea" id="RHEA:43696"/>
        <dbReference type="Rhea" id="RHEA-COMP:10650"/>
        <dbReference type="Rhea" id="RHEA-COMP:10651"/>
        <dbReference type="ChEBI" id="CHEBI:15378"/>
        <dbReference type="ChEBI" id="CHEBI:30013"/>
        <dbReference type="ChEBI" id="CHEBI:33019"/>
        <dbReference type="ChEBI" id="CHEBI:43474"/>
        <dbReference type="ChEBI" id="CHEBI:61977"/>
        <dbReference type="ChEBI" id="CHEBI:83586"/>
        <dbReference type="EC" id="2.7.4.27"/>
    </reaction>
</comment>
<feature type="binding site" evidence="5">
    <location>
        <begin position="156"/>
        <end position="163"/>
    </location>
    <ligand>
        <name>ADP</name>
        <dbReference type="ChEBI" id="CHEBI:456216"/>
    </ligand>
</feature>
<evidence type="ECO:0000256" key="1">
    <source>
        <dbReference type="ARBA" id="ARBA00022527"/>
    </source>
</evidence>
<dbReference type="NCBIfam" id="NF003742">
    <property type="entry name" value="PRK05339.1"/>
    <property type="match status" value="1"/>
</dbReference>
<dbReference type="OrthoDB" id="9782201at2"/>
<dbReference type="GO" id="GO:0004674">
    <property type="term" value="F:protein serine/threonine kinase activity"/>
    <property type="evidence" value="ECO:0007669"/>
    <property type="project" value="UniProtKB-UniRule"/>
</dbReference>
<dbReference type="Pfam" id="PF03618">
    <property type="entry name" value="Kinase-PPPase"/>
    <property type="match status" value="1"/>
</dbReference>
<keyword evidence="1 5" id="KW-0723">Serine/threonine-protein kinase</keyword>
<organism evidence="6 7">
    <name type="scientific">Jeotgalibaca dankookensis</name>
    <dbReference type="NCBI Taxonomy" id="708126"/>
    <lineage>
        <taxon>Bacteria</taxon>
        <taxon>Bacillati</taxon>
        <taxon>Bacillota</taxon>
        <taxon>Bacilli</taxon>
        <taxon>Lactobacillales</taxon>
        <taxon>Carnobacteriaceae</taxon>
        <taxon>Jeotgalibaca</taxon>
    </lineage>
</organism>
<evidence type="ECO:0000256" key="4">
    <source>
        <dbReference type="ARBA" id="ARBA00022777"/>
    </source>
</evidence>
<dbReference type="EMBL" id="CP019728">
    <property type="protein sequence ID" value="AQS53372.1"/>
    <property type="molecule type" value="Genomic_DNA"/>
</dbReference>
<name>A0A1S6IP86_9LACT</name>
<evidence type="ECO:0000256" key="3">
    <source>
        <dbReference type="ARBA" id="ARBA00022741"/>
    </source>
</evidence>
<protein>
    <recommendedName>
        <fullName evidence="5">Putative pyruvate, phosphate dikinase regulatory protein</fullName>
        <shortName evidence="5">PPDK regulatory protein</shortName>
        <ecNumber evidence="5">2.7.11.32</ecNumber>
        <ecNumber evidence="5">2.7.4.27</ecNumber>
    </recommendedName>
</protein>
<dbReference type="GO" id="GO:0016776">
    <property type="term" value="F:phosphotransferase activity, phosphate group as acceptor"/>
    <property type="evidence" value="ECO:0007669"/>
    <property type="project" value="UniProtKB-UniRule"/>
</dbReference>
<proteinExistence type="inferred from homology"/>
<sequence length="283" mass="31675">MNNKAKKPIKPIYIISDSVGGTGLKITSAVLAQFPNLQSSEIKRFPFVTESGQIEDILADAKVEQALIVSTLVNKELIAFINNFTKKIGLRHVDLMTPLTSCIEEQYQEKSLQEPGALHKLDSSYFNRVSAMEFAVRYDDGKDPKGFQKADIVILGVSRTSKTPLSMYLANLGYKVANLPIIPEARVPEELFKISPKRIIGLTTEASTLANIRQSRLASLGLKSSSLYSDRQRIQEELAYASDLFEQLGVLTINVENRSIEETAVLVEEYYRENFQLAFNHLI</sequence>
<evidence type="ECO:0000313" key="6">
    <source>
        <dbReference type="EMBL" id="AQS53372.1"/>
    </source>
</evidence>
<dbReference type="PANTHER" id="PTHR31756:SF3">
    <property type="entry name" value="PYRUVATE, PHOSPHATE DIKINASE REGULATORY PROTEIN 1, CHLOROPLASTIC"/>
    <property type="match status" value="1"/>
</dbReference>
<evidence type="ECO:0000256" key="5">
    <source>
        <dbReference type="HAMAP-Rule" id="MF_00921"/>
    </source>
</evidence>
<comment type="similarity">
    <text evidence="5">Belongs to the pyruvate, phosphate/water dikinase regulatory protein family. PDRP subfamily.</text>
</comment>
<evidence type="ECO:0000313" key="7">
    <source>
        <dbReference type="Proteomes" id="UP000188993"/>
    </source>
</evidence>
<keyword evidence="6" id="KW-0670">Pyruvate</keyword>
<dbReference type="KEGG" id="jda:BW727_101002"/>
<dbReference type="AlphaFoldDB" id="A0A1S6IP86"/>
<reference evidence="6 7" key="1">
    <citation type="journal article" date="2014" name="Int. J. Syst. Evol. Microbiol.">
        <title>Jeotgalibaca dankookensis gen. nov., sp. nov., a member of the family Carnobacteriaceae, isolated from seujeot (Korean traditional food).</title>
        <authorList>
            <person name="Lee D.G."/>
            <person name="Trujillo M.E."/>
            <person name="Kang H."/>
            <person name="Ahn T.Y."/>
        </authorList>
    </citation>
    <scope>NUCLEOTIDE SEQUENCE [LARGE SCALE GENOMIC DNA]</scope>
    <source>
        <strain evidence="6 7">EX-07</strain>
    </source>
</reference>
<gene>
    <name evidence="6" type="primary">yqfL_2</name>
    <name evidence="6" type="ORF">BW727_101002</name>
</gene>
<dbReference type="Proteomes" id="UP000188993">
    <property type="component" value="Chromosome"/>
</dbReference>
<dbReference type="EC" id="2.7.4.27" evidence="5"/>
<accession>A0A1S6IP86</accession>
<dbReference type="InterPro" id="IPR026565">
    <property type="entry name" value="PPDK_reg"/>
</dbReference>
<comment type="function">
    <text evidence="5">Bifunctional serine/threonine kinase and phosphorylase involved in the regulation of the pyruvate, phosphate dikinase (PPDK) by catalyzing its phosphorylation/dephosphorylation.</text>
</comment>